<feature type="compositionally biased region" description="Basic and acidic residues" evidence="1">
    <location>
        <begin position="51"/>
        <end position="60"/>
    </location>
</feature>
<feature type="region of interest" description="Disordered" evidence="1">
    <location>
        <begin position="29"/>
        <end position="96"/>
    </location>
</feature>
<keyword evidence="4" id="KW-1185">Reference proteome</keyword>
<evidence type="ECO:0000313" key="3">
    <source>
        <dbReference type="EMBL" id="EJT97941.1"/>
    </source>
</evidence>
<sequence>MKGTLVTVFIASLLATTLATPLPVEPAANMAAREGPNTDSMFQPAWISNSKRSDPGRDSLYEPSWSSGAKKREAAQGDELYTPTWQSGAKRNEVQH</sequence>
<name>M5FWW3_DACPD</name>
<dbReference type="Proteomes" id="UP000030653">
    <property type="component" value="Unassembled WGS sequence"/>
</dbReference>
<feature type="signal peptide" evidence="2">
    <location>
        <begin position="1"/>
        <end position="19"/>
    </location>
</feature>
<dbReference type="AlphaFoldDB" id="M5FWW3"/>
<feature type="chain" id="PRO_5004067400" evidence="2">
    <location>
        <begin position="20"/>
        <end position="96"/>
    </location>
</feature>
<gene>
    <name evidence="3" type="ORF">DACRYDRAFT_24857</name>
</gene>
<feature type="compositionally biased region" description="Polar residues" evidence="1">
    <location>
        <begin position="37"/>
        <end position="50"/>
    </location>
</feature>
<dbReference type="GeneID" id="63688948"/>
<evidence type="ECO:0000313" key="4">
    <source>
        <dbReference type="Proteomes" id="UP000030653"/>
    </source>
</evidence>
<evidence type="ECO:0000256" key="2">
    <source>
        <dbReference type="SAM" id="SignalP"/>
    </source>
</evidence>
<dbReference type="EMBL" id="JH795875">
    <property type="protein sequence ID" value="EJT97941.1"/>
    <property type="molecule type" value="Genomic_DNA"/>
</dbReference>
<evidence type="ECO:0000256" key="1">
    <source>
        <dbReference type="SAM" id="MobiDB-lite"/>
    </source>
</evidence>
<proteinExistence type="predicted"/>
<dbReference type="HOGENOM" id="CLU_2359689_0_0_1"/>
<protein>
    <submittedName>
        <fullName evidence="3">Uncharacterized protein</fullName>
    </submittedName>
</protein>
<accession>M5FWW3</accession>
<reference evidence="3 4" key="1">
    <citation type="journal article" date="2012" name="Science">
        <title>The Paleozoic origin of enzymatic lignin decomposition reconstructed from 31 fungal genomes.</title>
        <authorList>
            <person name="Floudas D."/>
            <person name="Binder M."/>
            <person name="Riley R."/>
            <person name="Barry K."/>
            <person name="Blanchette R.A."/>
            <person name="Henrissat B."/>
            <person name="Martinez A.T."/>
            <person name="Otillar R."/>
            <person name="Spatafora J.W."/>
            <person name="Yadav J.S."/>
            <person name="Aerts A."/>
            <person name="Benoit I."/>
            <person name="Boyd A."/>
            <person name="Carlson A."/>
            <person name="Copeland A."/>
            <person name="Coutinho P.M."/>
            <person name="de Vries R.P."/>
            <person name="Ferreira P."/>
            <person name="Findley K."/>
            <person name="Foster B."/>
            <person name="Gaskell J."/>
            <person name="Glotzer D."/>
            <person name="Gorecki P."/>
            <person name="Heitman J."/>
            <person name="Hesse C."/>
            <person name="Hori C."/>
            <person name="Igarashi K."/>
            <person name="Jurgens J.A."/>
            <person name="Kallen N."/>
            <person name="Kersten P."/>
            <person name="Kohler A."/>
            <person name="Kuees U."/>
            <person name="Kumar T.K.A."/>
            <person name="Kuo A."/>
            <person name="LaButti K."/>
            <person name="Larrondo L.F."/>
            <person name="Lindquist E."/>
            <person name="Ling A."/>
            <person name="Lombard V."/>
            <person name="Lucas S."/>
            <person name="Lundell T."/>
            <person name="Martin R."/>
            <person name="McLaughlin D.J."/>
            <person name="Morgenstern I."/>
            <person name="Morin E."/>
            <person name="Murat C."/>
            <person name="Nagy L.G."/>
            <person name="Nolan M."/>
            <person name="Ohm R.A."/>
            <person name="Patyshakuliyeva A."/>
            <person name="Rokas A."/>
            <person name="Ruiz-Duenas F.J."/>
            <person name="Sabat G."/>
            <person name="Salamov A."/>
            <person name="Samejima M."/>
            <person name="Schmutz J."/>
            <person name="Slot J.C."/>
            <person name="St John F."/>
            <person name="Stenlid J."/>
            <person name="Sun H."/>
            <person name="Sun S."/>
            <person name="Syed K."/>
            <person name="Tsang A."/>
            <person name="Wiebenga A."/>
            <person name="Young D."/>
            <person name="Pisabarro A."/>
            <person name="Eastwood D.C."/>
            <person name="Martin F."/>
            <person name="Cullen D."/>
            <person name="Grigoriev I.V."/>
            <person name="Hibbett D.S."/>
        </authorList>
    </citation>
    <scope>NUCLEOTIDE SEQUENCE [LARGE SCALE GENOMIC DNA]</scope>
    <source>
        <strain evidence="3 4">DJM-731 SS1</strain>
    </source>
</reference>
<dbReference type="RefSeq" id="XP_040624839.1">
    <property type="nucleotide sequence ID" value="XM_040773886.1"/>
</dbReference>
<keyword evidence="2" id="KW-0732">Signal</keyword>
<organism evidence="3 4">
    <name type="scientific">Dacryopinax primogenitus (strain DJM 731)</name>
    <name type="common">Brown rot fungus</name>
    <dbReference type="NCBI Taxonomy" id="1858805"/>
    <lineage>
        <taxon>Eukaryota</taxon>
        <taxon>Fungi</taxon>
        <taxon>Dikarya</taxon>
        <taxon>Basidiomycota</taxon>
        <taxon>Agaricomycotina</taxon>
        <taxon>Dacrymycetes</taxon>
        <taxon>Dacrymycetales</taxon>
        <taxon>Dacrymycetaceae</taxon>
        <taxon>Dacryopinax</taxon>
    </lineage>
</organism>